<name>A0AAV1G8P4_XYRNO</name>
<dbReference type="EMBL" id="OY660875">
    <property type="protein sequence ID" value="CAJ1069580.1"/>
    <property type="molecule type" value="Genomic_DNA"/>
</dbReference>
<evidence type="ECO:0000313" key="2">
    <source>
        <dbReference type="EMBL" id="CAJ1069580.1"/>
    </source>
</evidence>
<accession>A0AAV1G8P4</accession>
<gene>
    <name evidence="2" type="ORF">XNOV1_A005843</name>
</gene>
<evidence type="ECO:0000256" key="1">
    <source>
        <dbReference type="SAM" id="MobiDB-lite"/>
    </source>
</evidence>
<dbReference type="Proteomes" id="UP001178508">
    <property type="component" value="Chromosome 12"/>
</dbReference>
<feature type="compositionally biased region" description="Basic and acidic residues" evidence="1">
    <location>
        <begin position="112"/>
        <end position="122"/>
    </location>
</feature>
<reference evidence="2" key="1">
    <citation type="submission" date="2023-08" db="EMBL/GenBank/DDBJ databases">
        <authorList>
            <person name="Alioto T."/>
            <person name="Alioto T."/>
            <person name="Gomez Garrido J."/>
        </authorList>
    </citation>
    <scope>NUCLEOTIDE SEQUENCE</scope>
</reference>
<feature type="region of interest" description="Disordered" evidence="1">
    <location>
        <begin position="88"/>
        <end position="122"/>
    </location>
</feature>
<sequence>MEDGPTRTDKPEKIARTMTNDTKLLRKCGCGWEKVTTLRGLHIHMGKMKCEGRSQRQPCTAQAGQTSGIQGQVKNHSAIRPNVAEAEEYETRDVDDPQVTHVAPTSNPRAESSQKARSLNEPRRRMKIKWPKTNETMEWRRLDESLSQLLQKTLHGTVEAKLNLIGDILYKECSGRYGETLLIVGFTIFLFKPGYKGKP</sequence>
<keyword evidence="3" id="KW-1185">Reference proteome</keyword>
<organism evidence="2 3">
    <name type="scientific">Xyrichtys novacula</name>
    <name type="common">Pearly razorfish</name>
    <name type="synonym">Hemipteronotus novacula</name>
    <dbReference type="NCBI Taxonomy" id="13765"/>
    <lineage>
        <taxon>Eukaryota</taxon>
        <taxon>Metazoa</taxon>
        <taxon>Chordata</taxon>
        <taxon>Craniata</taxon>
        <taxon>Vertebrata</taxon>
        <taxon>Euteleostomi</taxon>
        <taxon>Actinopterygii</taxon>
        <taxon>Neopterygii</taxon>
        <taxon>Teleostei</taxon>
        <taxon>Neoteleostei</taxon>
        <taxon>Acanthomorphata</taxon>
        <taxon>Eupercaria</taxon>
        <taxon>Labriformes</taxon>
        <taxon>Labridae</taxon>
        <taxon>Xyrichtys</taxon>
    </lineage>
</organism>
<protein>
    <submittedName>
        <fullName evidence="2">Uncharacterized protein</fullName>
    </submittedName>
</protein>
<proteinExistence type="predicted"/>
<evidence type="ECO:0000313" key="3">
    <source>
        <dbReference type="Proteomes" id="UP001178508"/>
    </source>
</evidence>
<dbReference type="AlphaFoldDB" id="A0AAV1G8P4"/>